<keyword evidence="3 5" id="KW-1133">Transmembrane helix</keyword>
<dbReference type="OrthoDB" id="15270at2759"/>
<dbReference type="Pfam" id="PF06423">
    <property type="entry name" value="GWT1"/>
    <property type="match status" value="1"/>
</dbReference>
<sequence length="368" mass="41882">MKNQLTQSKPKELSRLYANLMICVCICILAVDFPVFPRRFAKTITYGWSLMDIGVGCFIAINAGFSRESTIGLPINERMSRIKKTFVSCLPIFILGLQRLAVVKGLEYHEEITEYGVHWNFFFTLSFAKMLSTILCCFISQHLHLFITSLALGILHQILLCLGLKDFIQNDYRIGFIAANKDGIFSLPGYISLYLMVVAIGGFCFQRKREENEQIFSYALIPEFIATFLCSGLCMFINHTLIEHTSRREANLAYICWIITAVFFLLIIECLISFAIDVLTVNVKHSNEKLESVVFNAFSQNTLFMFILANILTGIINLSTDTTKVDDYFAVIILFIYAFILCAIAVFCYIKNIQLKRPTNLINLIGLK</sequence>
<feature type="transmembrane region" description="Helical" evidence="5">
    <location>
        <begin position="145"/>
        <end position="165"/>
    </location>
</feature>
<dbReference type="GO" id="GO:0016020">
    <property type="term" value="C:membrane"/>
    <property type="evidence" value="ECO:0007669"/>
    <property type="project" value="UniProtKB-SubCell"/>
</dbReference>
<dbReference type="GO" id="GO:0072659">
    <property type="term" value="P:protein localization to plasma membrane"/>
    <property type="evidence" value="ECO:0007669"/>
    <property type="project" value="TreeGrafter"/>
</dbReference>
<reference evidence="6 7" key="1">
    <citation type="journal article" date="2018" name="Gigascience">
        <title>Genomes of trombidid mites reveal novel predicted allergens and laterally-transferred genes associated with secondary metabolism.</title>
        <authorList>
            <person name="Dong X."/>
            <person name="Chaisiri K."/>
            <person name="Xia D."/>
            <person name="Armstrong S.D."/>
            <person name="Fang Y."/>
            <person name="Donnelly M.J."/>
            <person name="Kadowaki T."/>
            <person name="McGarry J.W."/>
            <person name="Darby A.C."/>
            <person name="Makepeace B.L."/>
        </authorList>
    </citation>
    <scope>NUCLEOTIDE SEQUENCE [LARGE SCALE GENOMIC DNA]</scope>
    <source>
        <strain evidence="6">UoL-WK</strain>
    </source>
</reference>
<proteinExistence type="predicted"/>
<keyword evidence="4 5" id="KW-0472">Membrane</keyword>
<protein>
    <submittedName>
        <fullName evidence="6">Phosphatidylinositol-glycan biosynthesis class W protein-like protein</fullName>
    </submittedName>
</protein>
<dbReference type="EMBL" id="NCKU01000877">
    <property type="protein sequence ID" value="RWS13812.1"/>
    <property type="molecule type" value="Genomic_DNA"/>
</dbReference>
<feature type="transmembrane region" description="Helical" evidence="5">
    <location>
        <begin position="16"/>
        <end position="36"/>
    </location>
</feature>
<feature type="transmembrane region" description="Helical" evidence="5">
    <location>
        <begin position="48"/>
        <end position="65"/>
    </location>
</feature>
<dbReference type="GO" id="GO:0032216">
    <property type="term" value="F:glucosaminyl-phosphatidylinositol O-acyltransferase activity"/>
    <property type="evidence" value="ECO:0007669"/>
    <property type="project" value="TreeGrafter"/>
</dbReference>
<organism evidence="6 7">
    <name type="scientific">Dinothrombium tinctorium</name>
    <dbReference type="NCBI Taxonomy" id="1965070"/>
    <lineage>
        <taxon>Eukaryota</taxon>
        <taxon>Metazoa</taxon>
        <taxon>Ecdysozoa</taxon>
        <taxon>Arthropoda</taxon>
        <taxon>Chelicerata</taxon>
        <taxon>Arachnida</taxon>
        <taxon>Acari</taxon>
        <taxon>Acariformes</taxon>
        <taxon>Trombidiformes</taxon>
        <taxon>Prostigmata</taxon>
        <taxon>Anystina</taxon>
        <taxon>Parasitengona</taxon>
        <taxon>Trombidioidea</taxon>
        <taxon>Trombidiidae</taxon>
        <taxon>Dinothrombium</taxon>
    </lineage>
</organism>
<evidence type="ECO:0000256" key="3">
    <source>
        <dbReference type="ARBA" id="ARBA00022989"/>
    </source>
</evidence>
<evidence type="ECO:0000256" key="1">
    <source>
        <dbReference type="ARBA" id="ARBA00004141"/>
    </source>
</evidence>
<evidence type="ECO:0000313" key="6">
    <source>
        <dbReference type="EMBL" id="RWS13812.1"/>
    </source>
</evidence>
<dbReference type="PANTHER" id="PTHR20661:SF0">
    <property type="entry name" value="PHOSPHATIDYLINOSITOL-GLYCAN BIOSYNTHESIS CLASS W PROTEIN"/>
    <property type="match status" value="1"/>
</dbReference>
<feature type="transmembrane region" description="Helical" evidence="5">
    <location>
        <begin position="252"/>
        <end position="281"/>
    </location>
</feature>
<feature type="transmembrane region" description="Helical" evidence="5">
    <location>
        <begin position="293"/>
        <end position="316"/>
    </location>
</feature>
<dbReference type="PANTHER" id="PTHR20661">
    <property type="entry name" value="PHOSPHATIDYLINOSITOL-GLYCAN BIOSYNTHESIS CLASS W PROTEIN"/>
    <property type="match status" value="1"/>
</dbReference>
<keyword evidence="7" id="KW-1185">Reference proteome</keyword>
<accession>A0A443REV9</accession>
<name>A0A443REV9_9ACAR</name>
<comment type="subcellular location">
    <subcellularLocation>
        <location evidence="1">Membrane</location>
        <topology evidence="1">Multi-pass membrane protein</topology>
    </subcellularLocation>
</comment>
<dbReference type="GO" id="GO:0005783">
    <property type="term" value="C:endoplasmic reticulum"/>
    <property type="evidence" value="ECO:0007669"/>
    <property type="project" value="TreeGrafter"/>
</dbReference>
<comment type="caution">
    <text evidence="6">The sequence shown here is derived from an EMBL/GenBank/DDBJ whole genome shotgun (WGS) entry which is preliminary data.</text>
</comment>
<keyword evidence="2 5" id="KW-0812">Transmembrane</keyword>
<evidence type="ECO:0000256" key="4">
    <source>
        <dbReference type="ARBA" id="ARBA00023136"/>
    </source>
</evidence>
<evidence type="ECO:0000313" key="7">
    <source>
        <dbReference type="Proteomes" id="UP000285301"/>
    </source>
</evidence>
<evidence type="ECO:0000256" key="2">
    <source>
        <dbReference type="ARBA" id="ARBA00022692"/>
    </source>
</evidence>
<dbReference type="InterPro" id="IPR009447">
    <property type="entry name" value="PIGW/GWT1"/>
</dbReference>
<dbReference type="AlphaFoldDB" id="A0A443REV9"/>
<feature type="transmembrane region" description="Helical" evidence="5">
    <location>
        <begin position="118"/>
        <end position="138"/>
    </location>
</feature>
<feature type="transmembrane region" description="Helical" evidence="5">
    <location>
        <begin position="217"/>
        <end position="240"/>
    </location>
</feature>
<evidence type="ECO:0000256" key="5">
    <source>
        <dbReference type="SAM" id="Phobius"/>
    </source>
</evidence>
<dbReference type="STRING" id="1965070.A0A443REV9"/>
<gene>
    <name evidence="6" type="ORF">B4U79_01168</name>
</gene>
<dbReference type="GO" id="GO:0006506">
    <property type="term" value="P:GPI anchor biosynthetic process"/>
    <property type="evidence" value="ECO:0007669"/>
    <property type="project" value="InterPro"/>
</dbReference>
<feature type="transmembrane region" description="Helical" evidence="5">
    <location>
        <begin position="185"/>
        <end position="205"/>
    </location>
</feature>
<dbReference type="Proteomes" id="UP000285301">
    <property type="component" value="Unassembled WGS sequence"/>
</dbReference>
<feature type="transmembrane region" description="Helical" evidence="5">
    <location>
        <begin position="86"/>
        <end position="106"/>
    </location>
</feature>
<feature type="transmembrane region" description="Helical" evidence="5">
    <location>
        <begin position="328"/>
        <end position="350"/>
    </location>
</feature>